<proteinExistence type="predicted"/>
<dbReference type="Pfam" id="PF03544">
    <property type="entry name" value="TonB_C"/>
    <property type="match status" value="1"/>
</dbReference>
<dbReference type="Gene3D" id="3.30.1150.10">
    <property type="match status" value="1"/>
</dbReference>
<organism evidence="2 3">
    <name type="scientific">Emticicia soli</name>
    <dbReference type="NCBI Taxonomy" id="2027878"/>
    <lineage>
        <taxon>Bacteria</taxon>
        <taxon>Pseudomonadati</taxon>
        <taxon>Bacteroidota</taxon>
        <taxon>Cytophagia</taxon>
        <taxon>Cytophagales</taxon>
        <taxon>Leadbetterellaceae</taxon>
        <taxon>Emticicia</taxon>
    </lineage>
</organism>
<dbReference type="PROSITE" id="PS52015">
    <property type="entry name" value="TONB_CTD"/>
    <property type="match status" value="1"/>
</dbReference>
<dbReference type="Proteomes" id="UP001597510">
    <property type="component" value="Unassembled WGS sequence"/>
</dbReference>
<dbReference type="SUPFAM" id="SSF49464">
    <property type="entry name" value="Carboxypeptidase regulatory domain-like"/>
    <property type="match status" value="1"/>
</dbReference>
<sequence>MAKKKYSSVTENVLTAEDLRRYEAGEMTFQEMHRVEKILLEQPFYADAVEGISKIKKDKVSTETNISDLKARLGKRLETPISKPAVGFDIIRIWKPISIAAAMLLVFGGTYYLLESNQNEDTTALVPIEKLEPKENLSEPIASAPIAEEDKTALNRKQDALAPQVHQKRSAVSTNKAQAVLKEEQATAVIDAPQAKYSTYTKETEKLAEAPPQVAAAPVAMPIEKKEVADKDHTYTDNIAATGAARLARASISGIVVNEDNEPMKDVTVNIKGKADGVKTDEEGKFSLKDARRSDIVVFNSLTMPQMEVPLKNNLPGKIVYSERSFYMPSKPKVSVTSPNEVMFEKTATNAKPEFGWEAYEVYLKENTKLPPRARQYNVKGRVIVSFVVNEKSELSDFTIIRSLGFGCDEEAIRIIKNGPKWFPATNDDKPVSKSMQVVVKFQ</sequence>
<dbReference type="SUPFAM" id="SSF74653">
    <property type="entry name" value="TolA/TonB C-terminal domain"/>
    <property type="match status" value="1"/>
</dbReference>
<evidence type="ECO:0000313" key="2">
    <source>
        <dbReference type="EMBL" id="MFD2523764.1"/>
    </source>
</evidence>
<evidence type="ECO:0000313" key="3">
    <source>
        <dbReference type="Proteomes" id="UP001597510"/>
    </source>
</evidence>
<dbReference type="InterPro" id="IPR051045">
    <property type="entry name" value="TonB-dependent_transducer"/>
</dbReference>
<keyword evidence="3" id="KW-1185">Reference proteome</keyword>
<dbReference type="InterPro" id="IPR008969">
    <property type="entry name" value="CarboxyPept-like_regulatory"/>
</dbReference>
<gene>
    <name evidence="2" type="ORF">ACFSR2_22885</name>
</gene>
<dbReference type="InterPro" id="IPR037682">
    <property type="entry name" value="TonB_C"/>
</dbReference>
<reference evidence="3" key="1">
    <citation type="journal article" date="2019" name="Int. J. Syst. Evol. Microbiol.">
        <title>The Global Catalogue of Microorganisms (GCM) 10K type strain sequencing project: providing services to taxonomists for standard genome sequencing and annotation.</title>
        <authorList>
            <consortium name="The Broad Institute Genomics Platform"/>
            <consortium name="The Broad Institute Genome Sequencing Center for Infectious Disease"/>
            <person name="Wu L."/>
            <person name="Ma J."/>
        </authorList>
    </citation>
    <scope>NUCLEOTIDE SEQUENCE [LARGE SCALE GENOMIC DNA]</scope>
    <source>
        <strain evidence="3">KCTC 52344</strain>
    </source>
</reference>
<feature type="domain" description="TonB C-terminal" evidence="1">
    <location>
        <begin position="355"/>
        <end position="443"/>
    </location>
</feature>
<protein>
    <submittedName>
        <fullName evidence="2">Energy transducer TonB</fullName>
    </submittedName>
</protein>
<name>A0ABW5JDU8_9BACT</name>
<evidence type="ECO:0000259" key="1">
    <source>
        <dbReference type="PROSITE" id="PS52015"/>
    </source>
</evidence>
<accession>A0ABW5JDU8</accession>
<dbReference type="Gene3D" id="2.60.40.1120">
    <property type="entry name" value="Carboxypeptidase-like, regulatory domain"/>
    <property type="match status" value="1"/>
</dbReference>
<dbReference type="EMBL" id="JBHULC010000038">
    <property type="protein sequence ID" value="MFD2523764.1"/>
    <property type="molecule type" value="Genomic_DNA"/>
</dbReference>
<dbReference type="RefSeq" id="WP_340234000.1">
    <property type="nucleotide sequence ID" value="NZ_JBBEWC010000001.1"/>
</dbReference>
<dbReference type="PANTHER" id="PTHR33446">
    <property type="entry name" value="PROTEIN TONB-RELATED"/>
    <property type="match status" value="1"/>
</dbReference>
<comment type="caution">
    <text evidence="2">The sequence shown here is derived from an EMBL/GenBank/DDBJ whole genome shotgun (WGS) entry which is preliminary data.</text>
</comment>